<comment type="pathway">
    <text evidence="1">Amino-acid biosynthesis; L-arginine biosynthesis; N(2)-acetyl-L-ornithine from L-glutamate: step 1/4.</text>
</comment>
<dbReference type="InterPro" id="IPR010167">
    <property type="entry name" value="NH2A_AcTrfase"/>
</dbReference>
<organism evidence="10 11">
    <name type="scientific">Desulfomarina profundi</name>
    <dbReference type="NCBI Taxonomy" id="2772557"/>
    <lineage>
        <taxon>Bacteria</taxon>
        <taxon>Pseudomonadati</taxon>
        <taxon>Thermodesulfobacteriota</taxon>
        <taxon>Desulfobulbia</taxon>
        <taxon>Desulfobulbales</taxon>
        <taxon>Desulfobulbaceae</taxon>
        <taxon>Desulfomarina</taxon>
    </lineage>
</organism>
<dbReference type="PANTHER" id="PTHR30602">
    <property type="entry name" value="AMINO-ACID ACETYLTRANSFERASE"/>
    <property type="match status" value="1"/>
</dbReference>
<dbReference type="CDD" id="cd04237">
    <property type="entry name" value="AAK_NAGS-ABP"/>
    <property type="match status" value="1"/>
</dbReference>
<evidence type="ECO:0000313" key="11">
    <source>
        <dbReference type="Proteomes" id="UP000826725"/>
    </source>
</evidence>
<gene>
    <name evidence="10" type="primary">argA</name>
    <name evidence="10" type="ORF">DGMP_32040</name>
</gene>
<dbReference type="Pfam" id="PF00696">
    <property type="entry name" value="AA_kinase"/>
    <property type="match status" value="1"/>
</dbReference>
<protein>
    <recommendedName>
        <fullName evidence="3">amino-acid N-acetyltransferase</fullName>
        <ecNumber evidence="3">2.3.1.1</ecNumber>
    </recommendedName>
</protein>
<evidence type="ECO:0000256" key="8">
    <source>
        <dbReference type="ARBA" id="ARBA00048372"/>
    </source>
</evidence>
<dbReference type="GO" id="GO:0005737">
    <property type="term" value="C:cytoplasm"/>
    <property type="evidence" value="ECO:0007669"/>
    <property type="project" value="InterPro"/>
</dbReference>
<dbReference type="EC" id="2.3.1.1" evidence="3"/>
<dbReference type="RefSeq" id="WP_228854862.1">
    <property type="nucleotide sequence ID" value="NZ_AP024086.1"/>
</dbReference>
<evidence type="ECO:0000313" key="10">
    <source>
        <dbReference type="EMBL" id="BCL62511.1"/>
    </source>
</evidence>
<dbReference type="GO" id="GO:0006526">
    <property type="term" value="P:L-arginine biosynthetic process"/>
    <property type="evidence" value="ECO:0007669"/>
    <property type="project" value="UniProtKB-UniPathway"/>
</dbReference>
<dbReference type="InterPro" id="IPR001048">
    <property type="entry name" value="Asp/Glu/Uridylate_kinase"/>
</dbReference>
<evidence type="ECO:0000256" key="5">
    <source>
        <dbReference type="ARBA" id="ARBA00022605"/>
    </source>
</evidence>
<dbReference type="InterPro" id="IPR000182">
    <property type="entry name" value="GNAT_dom"/>
</dbReference>
<dbReference type="Proteomes" id="UP000826725">
    <property type="component" value="Chromosome"/>
</dbReference>
<evidence type="ECO:0000256" key="7">
    <source>
        <dbReference type="ARBA" id="ARBA00023315"/>
    </source>
</evidence>
<keyword evidence="7" id="KW-0012">Acyltransferase</keyword>
<sequence>MNSYNNNFLKWFRHVSPYIHLHRGKTFVIMIPGDCIEQQNFPNIIWDIATLHSLGIRLVIVHGARIQIEKELSKDNIRSRFHEGSRITERNHLEAVLKAIGSTRFQLEALFSSGLPDSPMSGAKIKLRSGNFITAKPQGVINGIDHQMTGKVRSVDTDAILEIVAGGGLPLLSPLGYSVTGEVFNLSFADVGISVAATIQADKILIFNDDGPIHDKNNSLYRQLTIEQCETFLHDQHDHAPASSYFSLRACLAACRRGIPRAHIISSMEDGTLLKELFTRDGNGTMVYGDHYESIRAAETNDVVGIMNLISPLEKKGILVKRSRELLEKEIGYFTVMEKDNMIIGCAALYPIQDAAAGELACVAVMKEYQKDGRAKQLLDHIEKKARQHGLKQIFSLTTRTAHWFLEQGFVETSLDRMPASRKKLYNYQRNSKIFVKSLQEPVQLSTE</sequence>
<evidence type="ECO:0000256" key="1">
    <source>
        <dbReference type="ARBA" id="ARBA00004925"/>
    </source>
</evidence>
<dbReference type="PANTHER" id="PTHR30602:SF12">
    <property type="entry name" value="AMINO-ACID ACETYLTRANSFERASE NAGS1, CHLOROPLASTIC-RELATED"/>
    <property type="match status" value="1"/>
</dbReference>
<dbReference type="HAMAP" id="MF_01105">
    <property type="entry name" value="N_acetyl_glu_synth"/>
    <property type="match status" value="1"/>
</dbReference>
<evidence type="ECO:0000259" key="9">
    <source>
        <dbReference type="PROSITE" id="PS51186"/>
    </source>
</evidence>
<keyword evidence="4" id="KW-0055">Arginine biosynthesis</keyword>
<name>A0A8D5JSV2_9BACT</name>
<dbReference type="InterPro" id="IPR033719">
    <property type="entry name" value="NAGS_kin"/>
</dbReference>
<accession>A0A8D5JSV2</accession>
<feature type="domain" description="N-acetyltransferase" evidence="9">
    <location>
        <begin position="293"/>
        <end position="432"/>
    </location>
</feature>
<keyword evidence="6" id="KW-0808">Transferase</keyword>
<dbReference type="NCBIfam" id="TIGR01890">
    <property type="entry name" value="N-Ac-Glu-synth"/>
    <property type="match status" value="1"/>
</dbReference>
<dbReference type="EMBL" id="AP024086">
    <property type="protein sequence ID" value="BCL62511.1"/>
    <property type="molecule type" value="Genomic_DNA"/>
</dbReference>
<proteinExistence type="inferred from homology"/>
<evidence type="ECO:0000256" key="3">
    <source>
        <dbReference type="ARBA" id="ARBA00012697"/>
    </source>
</evidence>
<keyword evidence="11" id="KW-1185">Reference proteome</keyword>
<dbReference type="KEGG" id="dbk:DGMP_32040"/>
<dbReference type="GO" id="GO:0004042">
    <property type="term" value="F:L-glutamate N-acetyltransferase activity"/>
    <property type="evidence" value="ECO:0007669"/>
    <property type="project" value="InterPro"/>
</dbReference>
<dbReference type="PROSITE" id="PS51186">
    <property type="entry name" value="GNAT"/>
    <property type="match status" value="1"/>
</dbReference>
<comment type="catalytic activity">
    <reaction evidence="8">
        <text>L-glutamate + acetyl-CoA = N-acetyl-L-glutamate + CoA + H(+)</text>
        <dbReference type="Rhea" id="RHEA:24292"/>
        <dbReference type="ChEBI" id="CHEBI:15378"/>
        <dbReference type="ChEBI" id="CHEBI:29985"/>
        <dbReference type="ChEBI" id="CHEBI:44337"/>
        <dbReference type="ChEBI" id="CHEBI:57287"/>
        <dbReference type="ChEBI" id="CHEBI:57288"/>
        <dbReference type="EC" id="2.3.1.1"/>
    </reaction>
</comment>
<keyword evidence="5" id="KW-0028">Amino-acid biosynthesis</keyword>
<evidence type="ECO:0000256" key="2">
    <source>
        <dbReference type="ARBA" id="ARBA00009145"/>
    </source>
</evidence>
<reference evidence="10" key="1">
    <citation type="submission" date="2020-09" db="EMBL/GenBank/DDBJ databases">
        <title>Desulfogranum mesoprofundum gen. nov., sp. nov., a novel mesophilic, sulfate-reducing chemolithoautotroph isolated from a deep-sea hydrothermal vent chimney in the Suiyo Seamount.</title>
        <authorList>
            <person name="Hashimoto Y."/>
            <person name="Nakagawa S."/>
        </authorList>
    </citation>
    <scope>NUCLEOTIDE SEQUENCE</scope>
    <source>
        <strain evidence="10">KT2</strain>
    </source>
</reference>
<dbReference type="PIRSF" id="PIRSF000423">
    <property type="entry name" value="ArgA"/>
    <property type="match status" value="1"/>
</dbReference>
<evidence type="ECO:0000256" key="6">
    <source>
        <dbReference type="ARBA" id="ARBA00022679"/>
    </source>
</evidence>
<dbReference type="NCBIfam" id="NF003641">
    <property type="entry name" value="PRK05279.1"/>
    <property type="match status" value="1"/>
</dbReference>
<dbReference type="UniPathway" id="UPA00068">
    <property type="reaction ID" value="UER00106"/>
</dbReference>
<dbReference type="AlphaFoldDB" id="A0A8D5JSV2"/>
<evidence type="ECO:0000256" key="4">
    <source>
        <dbReference type="ARBA" id="ARBA00022571"/>
    </source>
</evidence>
<dbReference type="Pfam" id="PF00583">
    <property type="entry name" value="Acetyltransf_1"/>
    <property type="match status" value="1"/>
</dbReference>
<dbReference type="CDD" id="cd04301">
    <property type="entry name" value="NAT_SF"/>
    <property type="match status" value="1"/>
</dbReference>
<comment type="similarity">
    <text evidence="2">Belongs to the acetyltransferase family. ArgA subfamily.</text>
</comment>